<organism evidence="5 6">
    <name type="scientific">Colwellia asteriadis</name>
    <dbReference type="NCBI Taxonomy" id="517723"/>
    <lineage>
        <taxon>Bacteria</taxon>
        <taxon>Pseudomonadati</taxon>
        <taxon>Pseudomonadota</taxon>
        <taxon>Gammaproteobacteria</taxon>
        <taxon>Alteromonadales</taxon>
        <taxon>Colwelliaceae</taxon>
        <taxon>Colwellia</taxon>
    </lineage>
</organism>
<dbReference type="PROSITE" id="PS51677">
    <property type="entry name" value="NODB"/>
    <property type="match status" value="1"/>
</dbReference>
<gene>
    <name evidence="5" type="ORF">GCM10009111_10650</name>
</gene>
<dbReference type="PROSITE" id="PS51257">
    <property type="entry name" value="PROKAR_LIPOPROTEIN"/>
    <property type="match status" value="1"/>
</dbReference>
<proteinExistence type="predicted"/>
<sequence length="535" mass="60761">MFNHRNNPRSQTTSFKGTALFTFALCFLLSACGGSSTSPETKKKEEAVAEVVVQPQSTWLVSEQEYKLVDINTPKLLSVQSYWPSNRDIPADFFKVLTVLIPPIDKLFSQQYFAFSDLNTQEPQFKSIIFKPLGLNNSLGLVEGEIDYQLGSDGLLHLSFLENSPFQTSDLLQPIVSLIYQSERAKYRQESQEGQRSFEYLVSHGLTLHFIQQALSDEANLPLTQFANEKVKQQVLAQVKASLDNNITLTHDFLAEHENAIGYYLVEQHLHNYIGSTAANSFSVPSELFIPWLNNDSPNNQKTTTFVRTGDVDDQIAVTELSRQGNLFIGSYFLEGYNHEKLIALTFDDGPSEYTQKILDVLNEAKIPASFFWQGKNLSPYQSLIKQTIKDGHTVANHSWNHTNGTTLSVDALWQQQVVKTNNEFQRLFNITPRFYRPPYGEITDEQVQSLTEHGMKVLLWSVDSRDWNSSINTVEYIESEIINNQHEEVITLMHDAGGNRQNTVDSLPAIIKHYQSQGYRFVNLETLLGISDKH</sequence>
<comment type="caution">
    <text evidence="5">The sequence shown here is derived from an EMBL/GenBank/DDBJ whole genome shotgun (WGS) entry which is preliminary data.</text>
</comment>
<dbReference type="InterPro" id="IPR050248">
    <property type="entry name" value="Polysacc_deacetylase_ArnD"/>
</dbReference>
<dbReference type="RefSeq" id="WP_343815874.1">
    <property type="nucleotide sequence ID" value="NZ_BAAAFA010000003.1"/>
</dbReference>
<evidence type="ECO:0000313" key="5">
    <source>
        <dbReference type="EMBL" id="GAA0814167.1"/>
    </source>
</evidence>
<evidence type="ECO:0000256" key="2">
    <source>
        <dbReference type="ARBA" id="ARBA00022801"/>
    </source>
</evidence>
<keyword evidence="1" id="KW-0479">Metal-binding</keyword>
<keyword evidence="3" id="KW-0732">Signal</keyword>
<dbReference type="PANTHER" id="PTHR10587:SF133">
    <property type="entry name" value="CHITIN DEACETYLASE 1-RELATED"/>
    <property type="match status" value="1"/>
</dbReference>
<dbReference type="EMBL" id="BAAAFA010000003">
    <property type="protein sequence ID" value="GAA0814167.1"/>
    <property type="molecule type" value="Genomic_DNA"/>
</dbReference>
<feature type="chain" id="PRO_5046533931" description="NodB homology domain-containing protein" evidence="3">
    <location>
        <begin position="32"/>
        <end position="535"/>
    </location>
</feature>
<dbReference type="Pfam" id="PF01522">
    <property type="entry name" value="Polysacc_deac_1"/>
    <property type="match status" value="1"/>
</dbReference>
<keyword evidence="6" id="KW-1185">Reference proteome</keyword>
<evidence type="ECO:0000259" key="4">
    <source>
        <dbReference type="PROSITE" id="PS51677"/>
    </source>
</evidence>
<evidence type="ECO:0000313" key="6">
    <source>
        <dbReference type="Proteomes" id="UP001500021"/>
    </source>
</evidence>
<dbReference type="CDD" id="cd10917">
    <property type="entry name" value="CE4_NodB_like_6s_7s"/>
    <property type="match status" value="1"/>
</dbReference>
<dbReference type="Gene3D" id="3.20.20.370">
    <property type="entry name" value="Glycoside hydrolase/deacetylase"/>
    <property type="match status" value="1"/>
</dbReference>
<dbReference type="InterPro" id="IPR002509">
    <property type="entry name" value="NODB_dom"/>
</dbReference>
<evidence type="ECO:0000256" key="3">
    <source>
        <dbReference type="SAM" id="SignalP"/>
    </source>
</evidence>
<keyword evidence="2" id="KW-0378">Hydrolase</keyword>
<dbReference type="InterPro" id="IPR011330">
    <property type="entry name" value="Glyco_hydro/deAcase_b/a-brl"/>
</dbReference>
<dbReference type="PANTHER" id="PTHR10587">
    <property type="entry name" value="GLYCOSYL TRANSFERASE-RELATED"/>
    <property type="match status" value="1"/>
</dbReference>
<evidence type="ECO:0000256" key="1">
    <source>
        <dbReference type="ARBA" id="ARBA00022723"/>
    </source>
</evidence>
<reference evidence="6" key="1">
    <citation type="journal article" date="2019" name="Int. J. Syst. Evol. Microbiol.">
        <title>The Global Catalogue of Microorganisms (GCM) 10K type strain sequencing project: providing services to taxonomists for standard genome sequencing and annotation.</title>
        <authorList>
            <consortium name="The Broad Institute Genomics Platform"/>
            <consortium name="The Broad Institute Genome Sequencing Center for Infectious Disease"/>
            <person name="Wu L."/>
            <person name="Ma J."/>
        </authorList>
    </citation>
    <scope>NUCLEOTIDE SEQUENCE [LARGE SCALE GENOMIC DNA]</scope>
    <source>
        <strain evidence="6">JCM 15608</strain>
    </source>
</reference>
<feature type="signal peptide" evidence="3">
    <location>
        <begin position="1"/>
        <end position="31"/>
    </location>
</feature>
<accession>A0ABP3WG63</accession>
<name>A0ABP3WG63_9GAMM</name>
<dbReference type="Proteomes" id="UP001500021">
    <property type="component" value="Unassembled WGS sequence"/>
</dbReference>
<dbReference type="SUPFAM" id="SSF88713">
    <property type="entry name" value="Glycoside hydrolase/deacetylase"/>
    <property type="match status" value="1"/>
</dbReference>
<protein>
    <recommendedName>
        <fullName evidence="4">NodB homology domain-containing protein</fullName>
    </recommendedName>
</protein>
<feature type="domain" description="NodB homology" evidence="4">
    <location>
        <begin position="341"/>
        <end position="523"/>
    </location>
</feature>